<dbReference type="SUPFAM" id="SSF52540">
    <property type="entry name" value="P-loop containing nucleoside triphosphate hydrolases"/>
    <property type="match status" value="1"/>
</dbReference>
<gene>
    <name evidence="3" type="ORF">DLR72_14290</name>
</gene>
<feature type="region of interest" description="Disordered" evidence="1">
    <location>
        <begin position="456"/>
        <end position="475"/>
    </location>
</feature>
<dbReference type="PANTHER" id="PTHR43681:SF1">
    <property type="entry name" value="SARCALUMENIN"/>
    <property type="match status" value="1"/>
</dbReference>
<feature type="compositionally biased region" description="Basic and acidic residues" evidence="1">
    <location>
        <begin position="459"/>
        <end position="474"/>
    </location>
</feature>
<dbReference type="PANTHER" id="PTHR43681">
    <property type="entry name" value="TRANSMEMBRANE GTPASE FZO"/>
    <property type="match status" value="1"/>
</dbReference>
<proteinExistence type="predicted"/>
<protein>
    <recommendedName>
        <fullName evidence="2">Dynamin N-terminal domain-containing protein</fullName>
    </recommendedName>
</protein>
<reference evidence="3 4" key="1">
    <citation type="submission" date="2018-06" db="EMBL/GenBank/DDBJ databases">
        <title>Draft genome sequences of nine Vibrio sp. clinical isolates from across the United States representing the closest known relative of Vibrio cholerae.</title>
        <authorList>
            <person name="Islam M.T."/>
            <person name="Liang K."/>
            <person name="Im M.S."/>
            <person name="Winkjer J."/>
            <person name="Busby S."/>
            <person name="Batra D."/>
            <person name="Rowe L."/>
            <person name="Tarr C.L."/>
            <person name="Boucher Y."/>
        </authorList>
    </citation>
    <scope>NUCLEOTIDE SEQUENCE [LARGE SCALE GENOMIC DNA]</scope>
    <source>
        <strain evidence="3 4">2017V-1110</strain>
    </source>
</reference>
<evidence type="ECO:0000259" key="2">
    <source>
        <dbReference type="Pfam" id="PF00350"/>
    </source>
</evidence>
<feature type="domain" description="Dynamin N-terminal" evidence="2">
    <location>
        <begin position="138"/>
        <end position="291"/>
    </location>
</feature>
<dbReference type="AlphaFoldDB" id="A0ABD7FU44"/>
<dbReference type="Gene3D" id="3.40.50.300">
    <property type="entry name" value="P-loop containing nucleotide triphosphate hydrolases"/>
    <property type="match status" value="1"/>
</dbReference>
<dbReference type="Pfam" id="PF00350">
    <property type="entry name" value="Dynamin_N"/>
    <property type="match status" value="1"/>
</dbReference>
<dbReference type="InterPro" id="IPR051943">
    <property type="entry name" value="TRAFAC_Dynamin-like_GTPase"/>
</dbReference>
<evidence type="ECO:0000313" key="4">
    <source>
        <dbReference type="Proteomes" id="UP000252199"/>
    </source>
</evidence>
<dbReference type="InterPro" id="IPR027417">
    <property type="entry name" value="P-loop_NTPase"/>
</dbReference>
<comment type="caution">
    <text evidence="3">The sequence shown here is derived from an EMBL/GenBank/DDBJ whole genome shotgun (WGS) entry which is preliminary data.</text>
</comment>
<evidence type="ECO:0000313" key="3">
    <source>
        <dbReference type="EMBL" id="RBM64633.1"/>
    </source>
</evidence>
<evidence type="ECO:0000256" key="1">
    <source>
        <dbReference type="SAM" id="MobiDB-lite"/>
    </source>
</evidence>
<dbReference type="InterPro" id="IPR045063">
    <property type="entry name" value="Dynamin_N"/>
</dbReference>
<organism evidence="3 4">
    <name type="scientific">Vibrio paracholerae</name>
    <dbReference type="NCBI Taxonomy" id="650003"/>
    <lineage>
        <taxon>Bacteria</taxon>
        <taxon>Pseudomonadati</taxon>
        <taxon>Pseudomonadota</taxon>
        <taxon>Gammaproteobacteria</taxon>
        <taxon>Vibrionales</taxon>
        <taxon>Vibrionaceae</taxon>
        <taxon>Vibrio</taxon>
    </lineage>
</organism>
<sequence>MTEAKTNVALPVTSAEKFFSALSSSIKKLRAEYEVTVANNQQTHIELNKVSDALNNKIEELLDLKSRYDLICSAISPIKNESEYYKSIKLLIDGSLLPLINRVNVLANEAEQVTEIRAVDDELRLVDSLSTFAERTIIAVAGGFSSGKSSLISSFFADETVKLPIGIEPVTAIPTYVGHADNTAIRGYSHEGGYFDVSKHIYTCLSHQFVEEFGFNFRDLVPFMSLEIPFKLLRHIAFIDLPGYNPGQRGGTTMGDQAVSDEFITQGQALIWVIGLDSNGTIPRDDLDKLSSLNGLDMPLYVILNKADLRPQGSLDEILDQVTEELMMSGIPYEGVSAYSSATGTELAFRERSLLEVLAEWDQPRDAIQIAAQKLEHVIAAYEHAIKVDIESRKKKASLVKALELNLLEIGVFDTELFSSEFDVEAYMGEEPQESTPISRGLSSWLARELWGGGYDTGTTKEKSTKAATAEKKQAPLQVSQLDSIRDQLKSLRDDYSIKKSEEDLKELQSIRCELQSLLQKKTVWQQPAIASPV</sequence>
<name>A0ABD7FU44_9VIBR</name>
<dbReference type="RefSeq" id="WP_113611056.1">
    <property type="nucleotide sequence ID" value="NZ_CAWQMY010000162.1"/>
</dbReference>
<dbReference type="CDD" id="cd00882">
    <property type="entry name" value="Ras_like_GTPase"/>
    <property type="match status" value="1"/>
</dbReference>
<dbReference type="Proteomes" id="UP000252199">
    <property type="component" value="Unassembled WGS sequence"/>
</dbReference>
<dbReference type="EMBL" id="QKKU01000093">
    <property type="protein sequence ID" value="RBM64633.1"/>
    <property type="molecule type" value="Genomic_DNA"/>
</dbReference>
<accession>A0ABD7FU44</accession>